<protein>
    <submittedName>
        <fullName evidence="1">Uncharacterized protein</fullName>
    </submittedName>
</protein>
<dbReference type="Proteomes" id="UP000639772">
    <property type="component" value="Chromosome 6"/>
</dbReference>
<dbReference type="AlphaFoldDB" id="A0A835V0H6"/>
<accession>A0A835V0H6</accession>
<gene>
    <name evidence="1" type="ORF">HPP92_013305</name>
</gene>
<evidence type="ECO:0000313" key="2">
    <source>
        <dbReference type="Proteomes" id="UP000639772"/>
    </source>
</evidence>
<dbReference type="OrthoDB" id="5835829at2759"/>
<evidence type="ECO:0000313" key="1">
    <source>
        <dbReference type="EMBL" id="KAG0478586.1"/>
    </source>
</evidence>
<sequence length="64" mass="7095">MAVKTCRELEPEWMSREDSRRLPLVGFLPPSFQATTIARCGLGFPSGSIEKSLVRFCTPPLGAR</sequence>
<dbReference type="EMBL" id="JADCNM010000006">
    <property type="protein sequence ID" value="KAG0478586.1"/>
    <property type="molecule type" value="Genomic_DNA"/>
</dbReference>
<comment type="caution">
    <text evidence="1">The sequence shown here is derived from an EMBL/GenBank/DDBJ whole genome shotgun (WGS) entry which is preliminary data.</text>
</comment>
<name>A0A835V0H6_VANPL</name>
<proteinExistence type="predicted"/>
<organism evidence="1 2">
    <name type="scientific">Vanilla planifolia</name>
    <name type="common">Vanilla</name>
    <dbReference type="NCBI Taxonomy" id="51239"/>
    <lineage>
        <taxon>Eukaryota</taxon>
        <taxon>Viridiplantae</taxon>
        <taxon>Streptophyta</taxon>
        <taxon>Embryophyta</taxon>
        <taxon>Tracheophyta</taxon>
        <taxon>Spermatophyta</taxon>
        <taxon>Magnoliopsida</taxon>
        <taxon>Liliopsida</taxon>
        <taxon>Asparagales</taxon>
        <taxon>Orchidaceae</taxon>
        <taxon>Vanilloideae</taxon>
        <taxon>Vanilleae</taxon>
        <taxon>Vanilla</taxon>
    </lineage>
</organism>
<reference evidence="1 2" key="1">
    <citation type="journal article" date="2020" name="Nat. Food">
        <title>A phased Vanilla planifolia genome enables genetic improvement of flavour and production.</title>
        <authorList>
            <person name="Hasing T."/>
            <person name="Tang H."/>
            <person name="Brym M."/>
            <person name="Khazi F."/>
            <person name="Huang T."/>
            <person name="Chambers A.H."/>
        </authorList>
    </citation>
    <scope>NUCLEOTIDE SEQUENCE [LARGE SCALE GENOMIC DNA]</scope>
    <source>
        <tissue evidence="1">Leaf</tissue>
    </source>
</reference>